<dbReference type="PANTHER" id="PTHR46250">
    <property type="entry name" value="MYB/SANT-LIKE DNA-BINDING DOMAIN PROTEIN-RELATED"/>
    <property type="match status" value="1"/>
</dbReference>
<evidence type="ECO:0000313" key="3">
    <source>
        <dbReference type="Proteomes" id="UP001567538"/>
    </source>
</evidence>
<dbReference type="Proteomes" id="UP001567538">
    <property type="component" value="Unassembled WGS sequence"/>
</dbReference>
<dbReference type="EMBL" id="JBEAFC010000014">
    <property type="protein sequence ID" value="KAL1532856.1"/>
    <property type="molecule type" value="Genomic_DNA"/>
</dbReference>
<dbReference type="AlphaFoldDB" id="A0ABD1FQ22"/>
<dbReference type="PANTHER" id="PTHR46250:SF15">
    <property type="entry name" value="OS01G0523800 PROTEIN"/>
    <property type="match status" value="1"/>
</dbReference>
<reference evidence="2 3" key="1">
    <citation type="submission" date="2024-06" db="EMBL/GenBank/DDBJ databases">
        <title>A chromosome level genome sequence of Diviner's sage (Salvia divinorum).</title>
        <authorList>
            <person name="Ford S.A."/>
            <person name="Ro D.-K."/>
            <person name="Ness R.W."/>
            <person name="Phillips M.A."/>
        </authorList>
    </citation>
    <scope>NUCLEOTIDE SEQUENCE [LARGE SCALE GENOMIC DNA]</scope>
    <source>
        <strain evidence="2">SAF-2024a</strain>
        <tissue evidence="2">Leaf</tissue>
    </source>
</reference>
<gene>
    <name evidence="2" type="ORF">AAHA92_32816</name>
</gene>
<organism evidence="2 3">
    <name type="scientific">Salvia divinorum</name>
    <name type="common">Maria pastora</name>
    <name type="synonym">Diviner's sage</name>
    <dbReference type="NCBI Taxonomy" id="28513"/>
    <lineage>
        <taxon>Eukaryota</taxon>
        <taxon>Viridiplantae</taxon>
        <taxon>Streptophyta</taxon>
        <taxon>Embryophyta</taxon>
        <taxon>Tracheophyta</taxon>
        <taxon>Spermatophyta</taxon>
        <taxon>Magnoliopsida</taxon>
        <taxon>eudicotyledons</taxon>
        <taxon>Gunneridae</taxon>
        <taxon>Pentapetalae</taxon>
        <taxon>asterids</taxon>
        <taxon>lamiids</taxon>
        <taxon>Lamiales</taxon>
        <taxon>Lamiaceae</taxon>
        <taxon>Nepetoideae</taxon>
        <taxon>Mentheae</taxon>
        <taxon>Salviinae</taxon>
        <taxon>Salvia</taxon>
        <taxon>Salvia subgen. Calosphace</taxon>
    </lineage>
</organism>
<accession>A0ABD1FQ22</accession>
<comment type="caution">
    <text evidence="2">The sequence shown here is derived from an EMBL/GenBank/DDBJ whole genome shotgun (WGS) entry which is preliminary data.</text>
</comment>
<sequence>MNDFPSRPRASRESGVGFNLNGDHKIDYDDDQWTQIVKADTNARFMHDKSWPQYDDWQEIFGKDRANGSGAEDIMEALNGLYSVERPGTSDGGGLNAPTDDTSADDSMNVNSLHEAPVDSTCQSAEGSESQSEAARKSTGNPTMDVMLELIGKMHEDTNARMQCLSFCIG</sequence>
<protein>
    <submittedName>
        <fullName evidence="2">Uncharacterized protein</fullName>
    </submittedName>
</protein>
<name>A0ABD1FQ22_SALDI</name>
<evidence type="ECO:0000256" key="1">
    <source>
        <dbReference type="SAM" id="MobiDB-lite"/>
    </source>
</evidence>
<feature type="region of interest" description="Disordered" evidence="1">
    <location>
        <begin position="1"/>
        <end position="24"/>
    </location>
</feature>
<keyword evidence="3" id="KW-1185">Reference proteome</keyword>
<feature type="compositionally biased region" description="Polar residues" evidence="1">
    <location>
        <begin position="99"/>
        <end position="112"/>
    </location>
</feature>
<feature type="region of interest" description="Disordered" evidence="1">
    <location>
        <begin position="83"/>
        <end position="142"/>
    </location>
</feature>
<proteinExistence type="predicted"/>
<feature type="compositionally biased region" description="Low complexity" evidence="1">
    <location>
        <begin position="123"/>
        <end position="133"/>
    </location>
</feature>
<evidence type="ECO:0000313" key="2">
    <source>
        <dbReference type="EMBL" id="KAL1532856.1"/>
    </source>
</evidence>